<sequence>MRVNSNPMEMRNCLLLTILLLISNILQGQEANDKTVAQIATALENYFLLERENIHLHLNKTTFLSNEKIWLKGYVVNRKTNQPFFNTTNVFALLYDDKGHKLFEKLLFASNGTFTGNFELDKNLPSGDYYIQVYTNWMNNFLENESTVQKIKIINPKEGAIIPNSNPTESLAITLNPEGGNLIKGISTIIGVKLADCFGNTFVNATIEIQDDKNTILQTIKLNPFGFGKFEIIPTISPIKAVFQSNDLKIETLLPLASDIGIALEVNNFSHADQAIVKVKTNAETIPLLKDKQLYVVVHQDDKKSIIPLKINQENLGQTLSIANKFLSEGINTIRIIDSDLKQWCERVIYVHQKEEKPLNIMFNFKKEGKIKMVGYSDYANANLSISILPEETKAMEIEDNIIYTSTISPYITESLTNALYYLTEPTRKKYYELDLVLLNQKKPKYDWENIVANPPKSNYTFDIGLTIKGTVNQELKNNSNYKVRLYSVLDLILVLSDVSKKNEYLFENIAVADSTVVDLSLLKSPELNVISTNFATVVLNRNKPFKKPFWVPFSECPKPQVYHYDTSFDLPKFNGEIIKLNEVILKTKPKKTLVNENKFGNSNLRGYKIQENDTSSLLGFIEQNGFNVTRTAMGEVSITGRQTSTLLGASTTPEVFLDDRVLFSFAELDMLDMTDIDEIYISSTAIVPSTRNKQGIIKIYRRKNFTTKTAVKSVSFMIKKGFERNSNFVNNDYQSYTNKGFENYGIVDWCQTILTDEKGNFLFEFQDANIKKYKVVIQGFTIDGKLINKEFNLSID</sequence>
<keyword evidence="3" id="KW-1185">Reference proteome</keyword>
<feature type="signal peptide" evidence="1">
    <location>
        <begin position="1"/>
        <end position="28"/>
    </location>
</feature>
<protein>
    <recommendedName>
        <fullName evidence="4">TonB-dependent receptor plug domain-containing protein</fullName>
    </recommendedName>
</protein>
<name>A0ABU9E1G7_9FLAO</name>
<gene>
    <name evidence="2" type="ORF">WMW71_09155</name>
</gene>
<accession>A0ABU9E1G7</accession>
<keyword evidence="1" id="KW-0732">Signal</keyword>
<feature type="chain" id="PRO_5046709774" description="TonB-dependent receptor plug domain-containing protein" evidence="1">
    <location>
        <begin position="29"/>
        <end position="797"/>
    </location>
</feature>
<comment type="caution">
    <text evidence="2">The sequence shown here is derived from an EMBL/GenBank/DDBJ whole genome shotgun (WGS) entry which is preliminary data.</text>
</comment>
<dbReference type="EMBL" id="JBBPCB010000005">
    <property type="protein sequence ID" value="MEK8180506.1"/>
    <property type="molecule type" value="Genomic_DNA"/>
</dbReference>
<organism evidence="2 3">
    <name type="scientific">Flavobacterium buctense</name>
    <dbReference type="NCBI Taxonomy" id="1648146"/>
    <lineage>
        <taxon>Bacteria</taxon>
        <taxon>Pseudomonadati</taxon>
        <taxon>Bacteroidota</taxon>
        <taxon>Flavobacteriia</taxon>
        <taxon>Flavobacteriales</taxon>
        <taxon>Flavobacteriaceae</taxon>
        <taxon>Flavobacterium</taxon>
    </lineage>
</organism>
<reference evidence="2 3" key="1">
    <citation type="submission" date="2024-04" db="EMBL/GenBank/DDBJ databases">
        <title>draft genome sequnece of Flavobacterium buctense JCM 30750.</title>
        <authorList>
            <person name="Kim D.-U."/>
        </authorList>
    </citation>
    <scope>NUCLEOTIDE SEQUENCE [LARGE SCALE GENOMIC DNA]</scope>
    <source>
        <strain evidence="2 3">JCM 30750</strain>
    </source>
</reference>
<proteinExistence type="predicted"/>
<dbReference type="Gene3D" id="2.60.40.1930">
    <property type="match status" value="1"/>
</dbReference>
<evidence type="ECO:0000256" key="1">
    <source>
        <dbReference type="SAM" id="SignalP"/>
    </source>
</evidence>
<evidence type="ECO:0008006" key="4">
    <source>
        <dbReference type="Google" id="ProtNLM"/>
    </source>
</evidence>
<evidence type="ECO:0000313" key="2">
    <source>
        <dbReference type="EMBL" id="MEK8180506.1"/>
    </source>
</evidence>
<dbReference type="Proteomes" id="UP001491349">
    <property type="component" value="Unassembled WGS sequence"/>
</dbReference>
<dbReference type="RefSeq" id="WP_187659751.1">
    <property type="nucleotide sequence ID" value="NZ_JACTAB010000002.1"/>
</dbReference>
<evidence type="ECO:0000313" key="3">
    <source>
        <dbReference type="Proteomes" id="UP001491349"/>
    </source>
</evidence>